<dbReference type="Gene3D" id="1.25.40.10">
    <property type="entry name" value="Tetratricopeptide repeat domain"/>
    <property type="match status" value="1"/>
</dbReference>
<dbReference type="SUPFAM" id="SSF81901">
    <property type="entry name" value="HCP-like"/>
    <property type="match status" value="1"/>
</dbReference>
<sequence>MTSPEDFAIRPETARAATGSSPRRFGLPTAGRLMTAGTEAHRAMQNWAVVCGAIRSPLEFTITLNAILKLRDQGLLHGIVVATWSDAFRETPELRSDLIRRNIAVVEVPQMREGGNGQTFRQHRLFQAGAMQCPDGVAILKMRSDKAVHRLHFFIDRLKAGPAPVSAAPSMFRSMTRRISIQAASVSMPFNHSDIVFYGLKGDLLRLSHMDQMYDWTFFPGSMNAEIRWFSRPFLFQLNVFRQYFELFNCRAMSRHVIDMVEGGRFDAIPEVVLDAIAANIVCIHENFEIVSPDRYDGVATVRQLFGFDDSKIANVIPMTMTKHVACYSNAAVAAAAHGQFPSNNGGDHLKAAFARMADPVHAERNISDEEIRKIGSTWFPDSPLNGSKDSMLRIATCVREPLDMVDAPLDIHLEPDTSGRQMPEERAFVQEYLAGHCHEIDLATLYFNLSEMFRNGDSVQPDEGRARYWLHLSAEARHRPAETAWADLLKQDGDLEGAAGWYRKAALRGDQAAQRELALLLRDHPITSVSDSWEDWMELAGQGTGTPELPA</sequence>
<dbReference type="Pfam" id="PF08238">
    <property type="entry name" value="Sel1"/>
    <property type="match status" value="2"/>
</dbReference>
<keyword evidence="2" id="KW-1185">Reference proteome</keyword>
<accession>A0AAW9RVU1</accession>
<protein>
    <submittedName>
        <fullName evidence="1">Uncharacterized protein</fullName>
    </submittedName>
</protein>
<dbReference type="SMART" id="SM00671">
    <property type="entry name" value="SEL1"/>
    <property type="match status" value="2"/>
</dbReference>
<evidence type="ECO:0000313" key="1">
    <source>
        <dbReference type="EMBL" id="MEJ8572390.1"/>
    </source>
</evidence>
<organism evidence="1 2">
    <name type="scientific">Microbaculum marinum</name>
    <dbReference type="NCBI Taxonomy" id="1764581"/>
    <lineage>
        <taxon>Bacteria</taxon>
        <taxon>Pseudomonadati</taxon>
        <taxon>Pseudomonadota</taxon>
        <taxon>Alphaproteobacteria</taxon>
        <taxon>Hyphomicrobiales</taxon>
        <taxon>Tepidamorphaceae</taxon>
        <taxon>Microbaculum</taxon>
    </lineage>
</organism>
<name>A0AAW9RVU1_9HYPH</name>
<dbReference type="RefSeq" id="WP_340330093.1">
    <property type="nucleotide sequence ID" value="NZ_JAZHOF010000005.1"/>
</dbReference>
<dbReference type="Proteomes" id="UP001378188">
    <property type="component" value="Unassembled WGS sequence"/>
</dbReference>
<dbReference type="InterPro" id="IPR011990">
    <property type="entry name" value="TPR-like_helical_dom_sf"/>
</dbReference>
<dbReference type="AlphaFoldDB" id="A0AAW9RVU1"/>
<evidence type="ECO:0000313" key="2">
    <source>
        <dbReference type="Proteomes" id="UP001378188"/>
    </source>
</evidence>
<dbReference type="InterPro" id="IPR006597">
    <property type="entry name" value="Sel1-like"/>
</dbReference>
<gene>
    <name evidence="1" type="ORF">V3328_12945</name>
</gene>
<proteinExistence type="predicted"/>
<dbReference type="EMBL" id="JAZHOF010000005">
    <property type="protein sequence ID" value="MEJ8572390.1"/>
    <property type="molecule type" value="Genomic_DNA"/>
</dbReference>
<comment type="caution">
    <text evidence="1">The sequence shown here is derived from an EMBL/GenBank/DDBJ whole genome shotgun (WGS) entry which is preliminary data.</text>
</comment>
<reference evidence="1 2" key="1">
    <citation type="submission" date="2024-02" db="EMBL/GenBank/DDBJ databases">
        <title>Genome analysis and characterization of Microbaculum marinisediminis sp. nov., isolated from marine sediment.</title>
        <authorList>
            <person name="Du Z.-J."/>
            <person name="Ye Y.-Q."/>
            <person name="Zhang Z.-R."/>
            <person name="Yuan S.-M."/>
            <person name="Zhang X.-Y."/>
        </authorList>
    </citation>
    <scope>NUCLEOTIDE SEQUENCE [LARGE SCALE GENOMIC DNA]</scope>
    <source>
        <strain evidence="1 2">SDUM1044001</strain>
    </source>
</reference>